<evidence type="ECO:0000313" key="3">
    <source>
        <dbReference type="Proteomes" id="UP000095087"/>
    </source>
</evidence>
<protein>
    <submittedName>
        <fullName evidence="2">Uncharacterized protein</fullName>
    </submittedName>
</protein>
<evidence type="ECO:0000256" key="1">
    <source>
        <dbReference type="SAM" id="SignalP"/>
    </source>
</evidence>
<comment type="caution">
    <text evidence="2">The sequence shown here is derived from an EMBL/GenBank/DDBJ whole genome shotgun (WGS) entry which is preliminary data.</text>
</comment>
<feature type="chain" id="PRO_5009116545" evidence="1">
    <location>
        <begin position="35"/>
        <end position="182"/>
    </location>
</feature>
<keyword evidence="1" id="KW-0732">Signal</keyword>
<dbReference type="AlphaFoldDB" id="A0A1E2RZ27"/>
<evidence type="ECO:0000313" key="2">
    <source>
        <dbReference type="EMBL" id="ODA67410.1"/>
    </source>
</evidence>
<gene>
    <name evidence="2" type="ORF">A7A08_01442</name>
</gene>
<dbReference type="STRING" id="1177755.A7A08_01442"/>
<name>A0A1E2RZ27_9HYPH</name>
<sequence>MACFHSCKAKLCAASTAVVLFLFGAACLPGVAKADCQNPEVWRTYFNERFGMEVMLPVDCFEIQPPSANGDGQTFVAPNGVASVTVFGSHNTTGADAKAIQQSMMSTPAYGEVTYSPSGPTWFVLSGYRDNAIFYDKYLLSHGGKILNGMLMTYSQGSKEVFQPILERMEETFKSGSGTDTP</sequence>
<keyword evidence="3" id="KW-1185">Reference proteome</keyword>
<proteinExistence type="predicted"/>
<dbReference type="Proteomes" id="UP000095087">
    <property type="component" value="Unassembled WGS sequence"/>
</dbReference>
<dbReference type="EMBL" id="MASI01000003">
    <property type="protein sequence ID" value="ODA67410.1"/>
    <property type="molecule type" value="Genomic_DNA"/>
</dbReference>
<organism evidence="2 3">
    <name type="scientific">Methyloligella halotolerans</name>
    <dbReference type="NCBI Taxonomy" id="1177755"/>
    <lineage>
        <taxon>Bacteria</taxon>
        <taxon>Pseudomonadati</taxon>
        <taxon>Pseudomonadota</taxon>
        <taxon>Alphaproteobacteria</taxon>
        <taxon>Hyphomicrobiales</taxon>
        <taxon>Hyphomicrobiaceae</taxon>
        <taxon>Methyloligella</taxon>
    </lineage>
</organism>
<accession>A0A1E2RZ27</accession>
<reference evidence="2 3" key="1">
    <citation type="submission" date="2016-07" db="EMBL/GenBank/DDBJ databases">
        <title>Draft genome sequence of Methyloligella halotolerans C2T (VKM B-2706T=CCUG 61687T=DSM 25045T), a halotolerant polyhydroxybutyrate accumulating methylotroph.</title>
        <authorList>
            <person name="Vasilenko O.V."/>
            <person name="Doronina N.V."/>
            <person name="Poroshina M.N."/>
            <person name="Tarlachkov S.V."/>
            <person name="Trotsenko Y.A."/>
        </authorList>
    </citation>
    <scope>NUCLEOTIDE SEQUENCE [LARGE SCALE GENOMIC DNA]</scope>
    <source>
        <strain evidence="2 3">VKM B-2706</strain>
    </source>
</reference>
<feature type="signal peptide" evidence="1">
    <location>
        <begin position="1"/>
        <end position="34"/>
    </location>
</feature>